<evidence type="ECO:0000256" key="4">
    <source>
        <dbReference type="ARBA" id="ARBA00023136"/>
    </source>
</evidence>
<sequence>MGTFSILVAFSVRLLLVLLFLPFSALDKILNFQGAVGQAKEAVASRRGATGLILIGLFVEIVMSLGVLTGIADRAAAFILAGYCGVTALLWKQFWKPGDFWAGSDSRGRGLFWDFLKNFALAGGFLLVTFGTGAATVEAFFADPLASSHPYRLADTPLRP</sequence>
<feature type="transmembrane region" description="Helical" evidence="5">
    <location>
        <begin position="75"/>
        <end position="95"/>
    </location>
</feature>
<name>A0A6L3T458_9HYPH</name>
<dbReference type="EMBL" id="VZZK01000007">
    <property type="protein sequence ID" value="KAB1079820.1"/>
    <property type="molecule type" value="Genomic_DNA"/>
</dbReference>
<dbReference type="OrthoDB" id="7272111at2"/>
<keyword evidence="3 5" id="KW-1133">Transmembrane helix</keyword>
<dbReference type="Pfam" id="PF07681">
    <property type="entry name" value="DoxX"/>
    <property type="match status" value="1"/>
</dbReference>
<dbReference type="RefSeq" id="WP_150999528.1">
    <property type="nucleotide sequence ID" value="NZ_BPQY01000192.1"/>
</dbReference>
<proteinExistence type="predicted"/>
<comment type="caution">
    <text evidence="6">The sequence shown here is derived from an EMBL/GenBank/DDBJ whole genome shotgun (WGS) entry which is preliminary data.</text>
</comment>
<keyword evidence="7" id="KW-1185">Reference proteome</keyword>
<protein>
    <submittedName>
        <fullName evidence="6">DoxX family membrane protein</fullName>
    </submittedName>
</protein>
<organism evidence="6 7">
    <name type="scientific">Methylobacterium soli</name>
    <dbReference type="NCBI Taxonomy" id="553447"/>
    <lineage>
        <taxon>Bacteria</taxon>
        <taxon>Pseudomonadati</taxon>
        <taxon>Pseudomonadota</taxon>
        <taxon>Alphaproteobacteria</taxon>
        <taxon>Hyphomicrobiales</taxon>
        <taxon>Methylobacteriaceae</taxon>
        <taxon>Methylobacterium</taxon>
    </lineage>
</organism>
<keyword evidence="4 5" id="KW-0472">Membrane</keyword>
<accession>A0A6L3T458</accession>
<evidence type="ECO:0000313" key="6">
    <source>
        <dbReference type="EMBL" id="KAB1079820.1"/>
    </source>
</evidence>
<comment type="subcellular location">
    <subcellularLocation>
        <location evidence="1">Membrane</location>
        <topology evidence="1">Multi-pass membrane protein</topology>
    </subcellularLocation>
</comment>
<evidence type="ECO:0000313" key="7">
    <source>
        <dbReference type="Proteomes" id="UP000474159"/>
    </source>
</evidence>
<feature type="transmembrane region" description="Helical" evidence="5">
    <location>
        <begin position="49"/>
        <end position="68"/>
    </location>
</feature>
<dbReference type="InterPro" id="IPR032808">
    <property type="entry name" value="DoxX"/>
</dbReference>
<reference evidence="6 7" key="1">
    <citation type="submission" date="2019-09" db="EMBL/GenBank/DDBJ databases">
        <title>YIM 48816 draft genome.</title>
        <authorList>
            <person name="Jiang L."/>
        </authorList>
    </citation>
    <scope>NUCLEOTIDE SEQUENCE [LARGE SCALE GENOMIC DNA]</scope>
    <source>
        <strain evidence="6 7">YIM 48816</strain>
    </source>
</reference>
<evidence type="ECO:0000256" key="5">
    <source>
        <dbReference type="SAM" id="Phobius"/>
    </source>
</evidence>
<feature type="transmembrane region" description="Helical" evidence="5">
    <location>
        <begin position="115"/>
        <end position="142"/>
    </location>
</feature>
<keyword evidence="2 5" id="KW-0812">Transmembrane</keyword>
<evidence type="ECO:0000256" key="3">
    <source>
        <dbReference type="ARBA" id="ARBA00022989"/>
    </source>
</evidence>
<dbReference type="AlphaFoldDB" id="A0A6L3T458"/>
<dbReference type="Proteomes" id="UP000474159">
    <property type="component" value="Unassembled WGS sequence"/>
</dbReference>
<gene>
    <name evidence="6" type="ORF">F6X53_08625</name>
</gene>
<evidence type="ECO:0000256" key="1">
    <source>
        <dbReference type="ARBA" id="ARBA00004141"/>
    </source>
</evidence>
<evidence type="ECO:0000256" key="2">
    <source>
        <dbReference type="ARBA" id="ARBA00022692"/>
    </source>
</evidence>